<dbReference type="Pfam" id="PF06133">
    <property type="entry name" value="Com_YlbF"/>
    <property type="match status" value="1"/>
</dbReference>
<proteinExistence type="predicted"/>
<dbReference type="Gene3D" id="1.20.1500.10">
    <property type="entry name" value="YheA/YmcA-like"/>
    <property type="match status" value="1"/>
</dbReference>
<reference evidence="1 2" key="1">
    <citation type="submission" date="2016-11" db="EMBL/GenBank/DDBJ databases">
        <authorList>
            <person name="Jaros S."/>
            <person name="Januszkiewicz K."/>
            <person name="Wedrychowicz H."/>
        </authorList>
    </citation>
    <scope>NUCLEOTIDE SEQUENCE [LARGE SCALE GENOMIC DNA]</scope>
    <source>
        <strain evidence="1 2">DSM 44666</strain>
    </source>
</reference>
<dbReference type="EMBL" id="FQVL01000001">
    <property type="protein sequence ID" value="SHE38621.1"/>
    <property type="molecule type" value="Genomic_DNA"/>
</dbReference>
<dbReference type="PANTHER" id="PTHR38448">
    <property type="entry name" value="REGULATORY PROTEIN YLBF-RELATED"/>
    <property type="match status" value="1"/>
</dbReference>
<protein>
    <submittedName>
        <fullName evidence="1">Cell fate regulator YmcA, YheA/YmcA/DUF963 family (Controls sporulation, competence, biofilm development)</fullName>
    </submittedName>
</protein>
<organism evidence="1 2">
    <name type="scientific">Seinonella peptonophila</name>
    <dbReference type="NCBI Taxonomy" id="112248"/>
    <lineage>
        <taxon>Bacteria</taxon>
        <taxon>Bacillati</taxon>
        <taxon>Bacillota</taxon>
        <taxon>Bacilli</taxon>
        <taxon>Bacillales</taxon>
        <taxon>Thermoactinomycetaceae</taxon>
        <taxon>Seinonella</taxon>
    </lineage>
</organism>
<keyword evidence="2" id="KW-1185">Reference proteome</keyword>
<dbReference type="SUPFAM" id="SSF158622">
    <property type="entry name" value="YheA/YmcA-like"/>
    <property type="match status" value="1"/>
</dbReference>
<dbReference type="STRING" id="112248.SAMN05444392_101274"/>
<dbReference type="InterPro" id="IPR052767">
    <property type="entry name" value="Bact_com_dev_regulator"/>
</dbReference>
<dbReference type="PANTHER" id="PTHR38448:SF1">
    <property type="entry name" value="YLBF FAMILY REGULATOR"/>
    <property type="match status" value="1"/>
</dbReference>
<sequence length="142" mass="16306">MTVTQLTHPVLEAAQRVAVRLQQMEEVKRYRLAEEQVNKSEAVQYYIQTIKQKQKELVHAKHYQKSGYTRQLERELDQLHEQLDHLPIVREYQQSQVYVNDLLQMIKRTLLNSVDCYLSVEGGIAEPSGCGSGGACGCKSKK</sequence>
<accession>A0A1M4T2F1</accession>
<dbReference type="Proteomes" id="UP000184476">
    <property type="component" value="Unassembled WGS sequence"/>
</dbReference>
<dbReference type="InterPro" id="IPR010368">
    <property type="entry name" value="Com_YlbF"/>
</dbReference>
<evidence type="ECO:0000313" key="1">
    <source>
        <dbReference type="EMBL" id="SHE38621.1"/>
    </source>
</evidence>
<gene>
    <name evidence="1" type="ORF">SAMN05444392_101274</name>
</gene>
<dbReference type="AlphaFoldDB" id="A0A1M4T2F1"/>
<name>A0A1M4T2F1_9BACL</name>
<evidence type="ECO:0000313" key="2">
    <source>
        <dbReference type="Proteomes" id="UP000184476"/>
    </source>
</evidence>
<dbReference type="InterPro" id="IPR023378">
    <property type="entry name" value="YheA/YmcA-like_dom_sf"/>
</dbReference>
<dbReference type="RefSeq" id="WP_073150758.1">
    <property type="nucleotide sequence ID" value="NZ_FQVL01000001.1"/>
</dbReference>